<dbReference type="PANTHER" id="PTHR13887">
    <property type="entry name" value="GLUTATHIONE S-TRANSFERASE KAPPA"/>
    <property type="match status" value="1"/>
</dbReference>
<gene>
    <name evidence="2" type="ORF">EV666_11416</name>
</gene>
<dbReference type="Gene3D" id="3.40.30.10">
    <property type="entry name" value="Glutaredoxin"/>
    <property type="match status" value="1"/>
</dbReference>
<comment type="caution">
    <text evidence="2">The sequence shown here is derived from an EMBL/GenBank/DDBJ whole genome shotgun (WGS) entry which is preliminary data.</text>
</comment>
<dbReference type="CDD" id="cd03024">
    <property type="entry name" value="DsbA_FrnE"/>
    <property type="match status" value="1"/>
</dbReference>
<dbReference type="InterPro" id="IPR001853">
    <property type="entry name" value="DSBA-like_thioredoxin_dom"/>
</dbReference>
<dbReference type="Proteomes" id="UP000294881">
    <property type="component" value="Unassembled WGS sequence"/>
</dbReference>
<sequence>MTQATSTTSGVAPGPRQSFHIDVVSDVVCPWCFIGKKRLEKAIAQLPELRITVGWHPYQLDPNVPAGGVDRREYMERKFGSREKIAGIHERIAAEGAREGIAFRFDLIKRSPNTLDAHRLIGWAGAAGVQDAVVEALFHAFFMEGRDVGDQAVLVEIAGACGMDPGQVAAQLATDADADMARQSMAAARDMGVTGVPCFILADRLALPGAQDPDVIVRYVQRLARKMLEEATSAGPAG</sequence>
<dbReference type="SUPFAM" id="SSF52833">
    <property type="entry name" value="Thioredoxin-like"/>
    <property type="match status" value="1"/>
</dbReference>
<protein>
    <submittedName>
        <fullName evidence="2">Putative DsbA family dithiol-disulfide isomerase</fullName>
    </submittedName>
</protein>
<keyword evidence="3" id="KW-1185">Reference proteome</keyword>
<dbReference type="GO" id="GO:0016491">
    <property type="term" value="F:oxidoreductase activity"/>
    <property type="evidence" value="ECO:0007669"/>
    <property type="project" value="InterPro"/>
</dbReference>
<feature type="domain" description="DSBA-like thioredoxin" evidence="1">
    <location>
        <begin position="21"/>
        <end position="220"/>
    </location>
</feature>
<dbReference type="InterPro" id="IPR036249">
    <property type="entry name" value="Thioredoxin-like_sf"/>
</dbReference>
<reference evidence="2 3" key="1">
    <citation type="submission" date="2019-03" db="EMBL/GenBank/DDBJ databases">
        <title>Genomic Encyclopedia of Type Strains, Phase IV (KMG-IV): sequencing the most valuable type-strain genomes for metagenomic binning, comparative biology and taxonomic classification.</title>
        <authorList>
            <person name="Goeker M."/>
        </authorList>
    </citation>
    <scope>NUCLEOTIDE SEQUENCE [LARGE SCALE GENOMIC DNA]</scope>
    <source>
        <strain evidence="2 3">DSM 22958</strain>
    </source>
</reference>
<name>A0A4R2GM74_9HYPH</name>
<dbReference type="AlphaFoldDB" id="A0A4R2GM74"/>
<dbReference type="EMBL" id="SLWL01000014">
    <property type="protein sequence ID" value="TCO10313.1"/>
    <property type="molecule type" value="Genomic_DNA"/>
</dbReference>
<evidence type="ECO:0000313" key="2">
    <source>
        <dbReference type="EMBL" id="TCO10313.1"/>
    </source>
</evidence>
<dbReference type="RefSeq" id="WP_132009521.1">
    <property type="nucleotide sequence ID" value="NZ_JBHUNN010000002.1"/>
</dbReference>
<accession>A0A4R2GM74</accession>
<proteinExistence type="predicted"/>
<dbReference type="OrthoDB" id="9799122at2"/>
<dbReference type="Pfam" id="PF01323">
    <property type="entry name" value="DSBA"/>
    <property type="match status" value="1"/>
</dbReference>
<evidence type="ECO:0000259" key="1">
    <source>
        <dbReference type="Pfam" id="PF01323"/>
    </source>
</evidence>
<dbReference type="PANTHER" id="PTHR13887:SF41">
    <property type="entry name" value="THIOREDOXIN SUPERFAMILY PROTEIN"/>
    <property type="match status" value="1"/>
</dbReference>
<keyword evidence="2" id="KW-0413">Isomerase</keyword>
<dbReference type="GO" id="GO:0016853">
    <property type="term" value="F:isomerase activity"/>
    <property type="evidence" value="ECO:0007669"/>
    <property type="project" value="UniProtKB-KW"/>
</dbReference>
<evidence type="ECO:0000313" key="3">
    <source>
        <dbReference type="Proteomes" id="UP000294881"/>
    </source>
</evidence>
<organism evidence="2 3">
    <name type="scientific">Camelimonas lactis</name>
    <dbReference type="NCBI Taxonomy" id="659006"/>
    <lineage>
        <taxon>Bacteria</taxon>
        <taxon>Pseudomonadati</taxon>
        <taxon>Pseudomonadota</taxon>
        <taxon>Alphaproteobacteria</taxon>
        <taxon>Hyphomicrobiales</taxon>
        <taxon>Chelatococcaceae</taxon>
        <taxon>Camelimonas</taxon>
    </lineage>
</organism>